<reference evidence="1 2" key="1">
    <citation type="submission" date="2022-01" db="EMBL/GenBank/DDBJ databases">
        <title>Draft Genome Sequences of Seven Type Strains of the Genus Streptomyces.</title>
        <authorList>
            <person name="Aziz S."/>
            <person name="Coretto E."/>
            <person name="Chronakova A."/>
            <person name="Sproer C."/>
            <person name="Huber K."/>
            <person name="Nouioui I."/>
            <person name="Gross H."/>
        </authorList>
    </citation>
    <scope>NUCLEOTIDE SEQUENCE [LARGE SCALE GENOMIC DNA]</scope>
    <source>
        <strain evidence="1 2">DSM 41685</strain>
    </source>
</reference>
<protein>
    <submittedName>
        <fullName evidence="1">Uncharacterized protein</fullName>
    </submittedName>
</protein>
<evidence type="ECO:0000313" key="1">
    <source>
        <dbReference type="EMBL" id="MCG0062241.1"/>
    </source>
</evidence>
<dbReference type="RefSeq" id="WP_086697967.1">
    <property type="nucleotide sequence ID" value="NZ_JAKKZF010000005.1"/>
</dbReference>
<proteinExistence type="predicted"/>
<organism evidence="1 2">
    <name type="scientific">Streptomyces tricolor</name>
    <dbReference type="NCBI Taxonomy" id="68277"/>
    <lineage>
        <taxon>Bacteria</taxon>
        <taxon>Bacillati</taxon>
        <taxon>Actinomycetota</taxon>
        <taxon>Actinomycetes</taxon>
        <taxon>Kitasatosporales</taxon>
        <taxon>Streptomycetaceae</taxon>
        <taxon>Streptomyces</taxon>
        <taxon>Streptomyces violaceoruber group</taxon>
    </lineage>
</organism>
<comment type="caution">
    <text evidence="1">The sequence shown here is derived from an EMBL/GenBank/DDBJ whole genome shotgun (WGS) entry which is preliminary data.</text>
</comment>
<dbReference type="Proteomes" id="UP001299012">
    <property type="component" value="Unassembled WGS sequence"/>
</dbReference>
<accession>A0ABS9J9L2</accession>
<dbReference type="EMBL" id="JAKKZF010000005">
    <property type="protein sequence ID" value="MCG0062241.1"/>
    <property type="molecule type" value="Genomic_DNA"/>
</dbReference>
<evidence type="ECO:0000313" key="2">
    <source>
        <dbReference type="Proteomes" id="UP001299012"/>
    </source>
</evidence>
<keyword evidence="2" id="KW-1185">Reference proteome</keyword>
<sequence>MGLSSTLAVSAFTELTGPSGLGTARLPAGLSRAVTLASGTGAGKADKAYTARRTIAANGTDDLDLAGVLTDAFGGTITYAKIKGLVIAADVGNTNNVVIGNPASNAWATLLNATGTLTLRPGAVFAAIAGSADATAYSVTASTGDVLRLANSGGGSTVTYDICIVGTSA</sequence>
<name>A0ABS9J9L2_9ACTN</name>
<gene>
    <name evidence="1" type="ORF">L0F81_02880</name>
</gene>